<feature type="transmembrane region" description="Helical" evidence="1">
    <location>
        <begin position="33"/>
        <end position="55"/>
    </location>
</feature>
<keyword evidence="1" id="KW-0812">Transmembrane</keyword>
<reference evidence="2" key="1">
    <citation type="submission" date="2024-05" db="EMBL/GenBank/DDBJ databases">
        <authorList>
            <person name="Cai S.Y."/>
            <person name="Jin L.M."/>
            <person name="Li H.R."/>
        </authorList>
    </citation>
    <scope>NUCLEOTIDE SEQUENCE</scope>
    <source>
        <strain evidence="2">A5-74</strain>
    </source>
</reference>
<gene>
    <name evidence="2" type="ORF">ABLG96_19220</name>
</gene>
<accession>A0AAU8DND5</accession>
<dbReference type="AlphaFoldDB" id="A0AAU8DND5"/>
<dbReference type="RefSeq" id="WP_353648921.1">
    <property type="nucleotide sequence ID" value="NZ_CP159218.1"/>
</dbReference>
<name>A0AAU8DND5_9ACTN</name>
<keyword evidence="1" id="KW-1133">Transmembrane helix</keyword>
<keyword evidence="1" id="KW-0472">Membrane</keyword>
<dbReference type="EMBL" id="CP159218">
    <property type="protein sequence ID" value="XCG63306.1"/>
    <property type="molecule type" value="Genomic_DNA"/>
</dbReference>
<proteinExistence type="predicted"/>
<feature type="transmembrane region" description="Helical" evidence="1">
    <location>
        <begin position="7"/>
        <end position="27"/>
    </location>
</feature>
<evidence type="ECO:0008006" key="3">
    <source>
        <dbReference type="Google" id="ProtNLM"/>
    </source>
</evidence>
<sequence>MGEHLRSALLGGFAAGFIFMFISNLTGMGPTTAALVGLAFVVVGALVTGVIAGMIHKSHTGRT</sequence>
<protein>
    <recommendedName>
        <fullName evidence="3">Major facilitator superfamily (MFS) profile domain-containing protein</fullName>
    </recommendedName>
</protein>
<evidence type="ECO:0000313" key="2">
    <source>
        <dbReference type="EMBL" id="XCG63306.1"/>
    </source>
</evidence>
<evidence type="ECO:0000256" key="1">
    <source>
        <dbReference type="SAM" id="Phobius"/>
    </source>
</evidence>
<organism evidence="2">
    <name type="scientific">Nakamurella sp. A5-74</name>
    <dbReference type="NCBI Taxonomy" id="3158264"/>
    <lineage>
        <taxon>Bacteria</taxon>
        <taxon>Bacillati</taxon>
        <taxon>Actinomycetota</taxon>
        <taxon>Actinomycetes</taxon>
        <taxon>Nakamurellales</taxon>
        <taxon>Nakamurellaceae</taxon>
        <taxon>Nakamurella</taxon>
    </lineage>
</organism>